<dbReference type="Pfam" id="PF20329">
    <property type="entry name" value="DUF6624"/>
    <property type="match status" value="1"/>
</dbReference>
<evidence type="ECO:0000313" key="2">
    <source>
        <dbReference type="EMBL" id="MCB7482136.1"/>
    </source>
</evidence>
<evidence type="ECO:0000313" key="3">
    <source>
        <dbReference type="Proteomes" id="UP001139414"/>
    </source>
</evidence>
<evidence type="ECO:0008006" key="4">
    <source>
        <dbReference type="Google" id="ProtNLM"/>
    </source>
</evidence>
<feature type="chain" id="PRO_5040736199" description="Tetratricopeptide repeat protein" evidence="1">
    <location>
        <begin position="21"/>
        <end position="332"/>
    </location>
</feature>
<sequence>MINLILSALLSLLSFNSSYSQDKEKYNDLVNKARDLYENEDYKLAAEKYSEAFTAWGDKGYNTHRYYAASAWALAKEPDSAFVQLFRIAEKGNYSSYGQISTDPALEELNCYDRWAEVLAMIKKNKEAAQGNLEPELVAILDTIYRDDQDLRQEMSAVEAAYGRDSEEMQAHWDKINKLDSINVLKVQKILDERGWLGADVVGDQGNSTLFLVIQHAPLEVQEKYLPMFRDAVKKGNASPGSLALMEDRVALRNGERQIYGSQIGRDPETGEYYVSPLQDPENIDPRRAEVGLKPLEDYVATWDIVWNAKEYKECLSQLEAKIEERKKEFQN</sequence>
<accession>A0A9X1RY85</accession>
<dbReference type="Proteomes" id="UP001139414">
    <property type="component" value="Unassembled WGS sequence"/>
</dbReference>
<dbReference type="RefSeq" id="WP_229341569.1">
    <property type="nucleotide sequence ID" value="NZ_JAJBZG010000005.1"/>
</dbReference>
<comment type="caution">
    <text evidence="2">The sequence shown here is derived from an EMBL/GenBank/DDBJ whole genome shotgun (WGS) entry which is preliminary data.</text>
</comment>
<feature type="signal peptide" evidence="1">
    <location>
        <begin position="1"/>
        <end position="20"/>
    </location>
</feature>
<gene>
    <name evidence="2" type="ORF">LGQ90_12765</name>
</gene>
<reference evidence="2" key="1">
    <citation type="submission" date="2021-10" db="EMBL/GenBank/DDBJ databases">
        <title>Gramella sp. ASW11-100T, isolated from marine sediment.</title>
        <authorList>
            <person name="Xia C."/>
        </authorList>
    </citation>
    <scope>NUCLEOTIDE SEQUENCE</scope>
    <source>
        <strain evidence="2">ASW11-100</strain>
    </source>
</reference>
<keyword evidence="1" id="KW-0732">Signal</keyword>
<evidence type="ECO:0000256" key="1">
    <source>
        <dbReference type="SAM" id="SignalP"/>
    </source>
</evidence>
<dbReference type="EMBL" id="JAJBZG010000005">
    <property type="protein sequence ID" value="MCB7482136.1"/>
    <property type="molecule type" value="Genomic_DNA"/>
</dbReference>
<proteinExistence type="predicted"/>
<organism evidence="2 3">
    <name type="scientific">Christiangramia sediminis</name>
    <dbReference type="NCBI Taxonomy" id="2881336"/>
    <lineage>
        <taxon>Bacteria</taxon>
        <taxon>Pseudomonadati</taxon>
        <taxon>Bacteroidota</taxon>
        <taxon>Flavobacteriia</taxon>
        <taxon>Flavobacteriales</taxon>
        <taxon>Flavobacteriaceae</taxon>
        <taxon>Christiangramia</taxon>
    </lineage>
</organism>
<name>A0A9X1RY85_9FLAO</name>
<protein>
    <recommendedName>
        <fullName evidence="4">Tetratricopeptide repeat protein</fullName>
    </recommendedName>
</protein>
<keyword evidence="3" id="KW-1185">Reference proteome</keyword>
<dbReference type="InterPro" id="IPR046732">
    <property type="entry name" value="DUF6624"/>
</dbReference>
<dbReference type="AlphaFoldDB" id="A0A9X1RY85"/>